<dbReference type="Pfam" id="PF14392">
    <property type="entry name" value="zf-CCHC_4"/>
    <property type="match status" value="1"/>
</dbReference>
<dbReference type="AlphaFoldDB" id="A0A2N9J5A2"/>
<proteinExistence type="predicted"/>
<dbReference type="Gene3D" id="3.30.420.10">
    <property type="entry name" value="Ribonuclease H-like superfamily/Ribonuclease H"/>
    <property type="match status" value="1"/>
</dbReference>
<dbReference type="InterPro" id="IPR025558">
    <property type="entry name" value="DUF4283"/>
</dbReference>
<organism evidence="3">
    <name type="scientific">Fagus sylvatica</name>
    <name type="common">Beechnut</name>
    <dbReference type="NCBI Taxonomy" id="28930"/>
    <lineage>
        <taxon>Eukaryota</taxon>
        <taxon>Viridiplantae</taxon>
        <taxon>Streptophyta</taxon>
        <taxon>Embryophyta</taxon>
        <taxon>Tracheophyta</taxon>
        <taxon>Spermatophyta</taxon>
        <taxon>Magnoliopsida</taxon>
        <taxon>eudicotyledons</taxon>
        <taxon>Gunneridae</taxon>
        <taxon>Pentapetalae</taxon>
        <taxon>rosids</taxon>
        <taxon>fabids</taxon>
        <taxon>Fagales</taxon>
        <taxon>Fagaceae</taxon>
        <taxon>Fagus</taxon>
    </lineage>
</organism>
<keyword evidence="1" id="KW-0479">Metal-binding</keyword>
<dbReference type="InterPro" id="IPR002156">
    <property type="entry name" value="RNaseH_domain"/>
</dbReference>
<dbReference type="InterPro" id="IPR040256">
    <property type="entry name" value="At4g02000-like"/>
</dbReference>
<dbReference type="InterPro" id="IPR001878">
    <property type="entry name" value="Znf_CCHC"/>
</dbReference>
<dbReference type="PANTHER" id="PTHR31286">
    <property type="entry name" value="GLYCINE-RICH CELL WALL STRUCTURAL PROTEIN 1.8-LIKE"/>
    <property type="match status" value="1"/>
</dbReference>
<evidence type="ECO:0000259" key="2">
    <source>
        <dbReference type="PROSITE" id="PS50158"/>
    </source>
</evidence>
<dbReference type="Pfam" id="PF13456">
    <property type="entry name" value="RVT_3"/>
    <property type="match status" value="1"/>
</dbReference>
<keyword evidence="1" id="KW-0862">Zinc</keyword>
<dbReference type="EMBL" id="OIVN01006370">
    <property type="protein sequence ID" value="SPD31629.1"/>
    <property type="molecule type" value="Genomic_DNA"/>
</dbReference>
<dbReference type="InterPro" id="IPR036397">
    <property type="entry name" value="RNaseH_sf"/>
</dbReference>
<dbReference type="InterPro" id="IPR012337">
    <property type="entry name" value="RNaseH-like_sf"/>
</dbReference>
<dbReference type="GO" id="GO:0003676">
    <property type="term" value="F:nucleic acid binding"/>
    <property type="evidence" value="ECO:0007669"/>
    <property type="project" value="InterPro"/>
</dbReference>
<dbReference type="InterPro" id="IPR025836">
    <property type="entry name" value="Zn_knuckle_CX2CX4HX4C"/>
</dbReference>
<protein>
    <recommendedName>
        <fullName evidence="2">CCHC-type domain-containing protein</fullName>
    </recommendedName>
</protein>
<evidence type="ECO:0000313" key="3">
    <source>
        <dbReference type="EMBL" id="SPD31629.1"/>
    </source>
</evidence>
<evidence type="ECO:0000256" key="1">
    <source>
        <dbReference type="PROSITE-ProRule" id="PRU00047"/>
    </source>
</evidence>
<gene>
    <name evidence="3" type="ORF">FSB_LOCUS59511</name>
</gene>
<sequence length="1144" mass="129701">MGKIISSRYFLQFVVQEIAEKAWKTSHPIQVSKIDENIFLFSFGHEVDRQLAFNQRPWTIKGAHLVLKPCAPELSCHELDFTKSTFWVQIHGLPMLWKTKDNIDKIGQKIGYVLDIDLISEPFIQWRKFVRVRVELDTTKPLKKGLFLPRPELHDVCIGLKYEKLPNLCYKCGIIGHYEKDCSIDKALIANQHGVNFPAFGGWIRPENDKKPHNIYSKPTFPTSPSIENLPSENALALPMISVFRGANFGGGCWLGEASSCHRNSGISRSCMEPHSHLECQNVGDIEDKNAQLELLRPTGWNHTASLDVSVLEFDSRTTVVTVSDSICSWTLIGFYEPPYQAKRQKAWGNLNALLQSINGPWMCFGDFNYVVSEAEKEGGIRDHAPLLIDTNPSEDYCPRPFRFEAIWVRDPRCGGIIMKAWNSVVKGSHAYILYRKQKLTTKALSKWKREVFGHCNSMIKELSTKILEVQAQDITEVNARAKAKIFSSVLINGGKSKHFLPSRGLRQGDPLSPYLFILCQEVLSRIIDREHMARNLFGVKMNVGGPEVTNVMFANDLMLFSKASSRDVLALNSCLEKYCLCKSLSWTGRHTLINSVAQAIPTYTFSTFDVPTIVYDKLDATTRRFWWCPKKDKGRFCAWKSWDYLCNPKAHGGLWFQKAKKFNEAFIAKLTWLIASKKDSPCLRALRSKYKVTDSWLKDEPRKNATHTWRAMEKMKTLISKGACFLVGDGLSIDVWKEPWVPWLPNFSPNPKNQSIVTAPLKVAELFDPSSKGWSETKLGDLFDVVSIVAIKRICIPVYPKKDKLIWILDLKGKFSVKSAFKTSQPQTNGNAEDNWKGLPYLRSWVQVIQVARFVMIVRKPLTICSSSVLFQWKFGFGTCWPIHSCHITPMNCKDFLKLMCEPPIMSNVVSSNSCLSAHTSIQFASTIDCIWNLQNQAAHNGHGFNLLVIIQQLEARILEHIHSLEDTVPLVENTSHNILRWKTPKLGTIKLNVDVALSKDRAVIAVVARNSQGMLIKAWPKFADTLEPTLAEAATINWALEQAKEEEFKHICIESDAKVCVDALNSHSDAPWVIHAQSSYSLELALHFLFCSFNWVRRDANHMAQALAKVGLSLCLPFSCNVDSLPPSVLEVWNRDLFLLSF</sequence>
<reference evidence="3" key="1">
    <citation type="submission" date="2018-02" db="EMBL/GenBank/DDBJ databases">
        <authorList>
            <person name="Cohen D.B."/>
            <person name="Kent A.D."/>
        </authorList>
    </citation>
    <scope>NUCLEOTIDE SEQUENCE</scope>
</reference>
<dbReference type="SUPFAM" id="SSF56219">
    <property type="entry name" value="DNase I-like"/>
    <property type="match status" value="1"/>
</dbReference>
<dbReference type="InterPro" id="IPR036691">
    <property type="entry name" value="Endo/exonu/phosph_ase_sf"/>
</dbReference>
<name>A0A2N9J5A2_FAGSY</name>
<accession>A0A2N9J5A2</accession>
<dbReference type="GO" id="GO:0004523">
    <property type="term" value="F:RNA-DNA hybrid ribonuclease activity"/>
    <property type="evidence" value="ECO:0007669"/>
    <property type="project" value="InterPro"/>
</dbReference>
<dbReference type="PROSITE" id="PS50158">
    <property type="entry name" value="ZF_CCHC"/>
    <property type="match status" value="1"/>
</dbReference>
<dbReference type="Pfam" id="PF14111">
    <property type="entry name" value="DUF4283"/>
    <property type="match status" value="1"/>
</dbReference>
<dbReference type="InterPro" id="IPR044730">
    <property type="entry name" value="RNase_H-like_dom_plant"/>
</dbReference>
<dbReference type="SUPFAM" id="SSF53098">
    <property type="entry name" value="Ribonuclease H-like"/>
    <property type="match status" value="1"/>
</dbReference>
<feature type="domain" description="CCHC-type" evidence="2">
    <location>
        <begin position="169"/>
        <end position="182"/>
    </location>
</feature>
<dbReference type="GO" id="GO:0008270">
    <property type="term" value="F:zinc ion binding"/>
    <property type="evidence" value="ECO:0007669"/>
    <property type="project" value="UniProtKB-KW"/>
</dbReference>
<dbReference type="CDD" id="cd06222">
    <property type="entry name" value="RNase_H_like"/>
    <property type="match status" value="1"/>
</dbReference>
<dbReference type="PANTHER" id="PTHR31286:SF178">
    <property type="entry name" value="DUF4283 DOMAIN-CONTAINING PROTEIN"/>
    <property type="match status" value="1"/>
</dbReference>
<keyword evidence="1" id="KW-0863">Zinc-finger</keyword>